<dbReference type="PANTHER" id="PTHR38150:SF1">
    <property type="entry name" value="PFU DOMAIN-CONTAINING PROTEIN"/>
    <property type="match status" value="1"/>
</dbReference>
<dbReference type="OrthoDB" id="273382at2759"/>
<evidence type="ECO:0000313" key="2">
    <source>
        <dbReference type="Proteomes" id="UP000265618"/>
    </source>
</evidence>
<keyword evidence="2" id="KW-1185">Reference proteome</keyword>
<gene>
    <name evidence="1" type="ORF">KIPB_004688</name>
</gene>
<name>A0A391NVY3_9EUKA</name>
<comment type="caution">
    <text evidence="1">The sequence shown here is derived from an EMBL/GenBank/DDBJ whole genome shotgun (WGS) entry which is preliminary data.</text>
</comment>
<dbReference type="Proteomes" id="UP000265618">
    <property type="component" value="Unassembled WGS sequence"/>
</dbReference>
<evidence type="ECO:0000313" key="1">
    <source>
        <dbReference type="EMBL" id="GCA62619.1"/>
    </source>
</evidence>
<dbReference type="PANTHER" id="PTHR38150">
    <property type="entry name" value="EF-HAND DOMAIN-CONTAINING PROTEIN"/>
    <property type="match status" value="1"/>
</dbReference>
<protein>
    <submittedName>
        <fullName evidence="1">Uncharacterized protein</fullName>
    </submittedName>
</protein>
<accession>A0A391NVY3</accession>
<proteinExistence type="predicted"/>
<dbReference type="EMBL" id="BDIP01001023">
    <property type="protein sequence ID" value="GCA62619.1"/>
    <property type="molecule type" value="Genomic_DNA"/>
</dbReference>
<dbReference type="AlphaFoldDB" id="A0A391NVY3"/>
<reference evidence="1 2" key="1">
    <citation type="journal article" date="2018" name="PLoS ONE">
        <title>The draft genome of Kipferlia bialata reveals reductive genome evolution in fornicate parasites.</title>
        <authorList>
            <person name="Tanifuji G."/>
            <person name="Takabayashi S."/>
            <person name="Kume K."/>
            <person name="Takagi M."/>
            <person name="Nakayama T."/>
            <person name="Kamikawa R."/>
            <person name="Inagaki Y."/>
            <person name="Hashimoto T."/>
        </authorList>
    </citation>
    <scope>NUCLEOTIDE SEQUENCE [LARGE SCALE GENOMIC DNA]</scope>
    <source>
        <strain evidence="1">NY0173</strain>
    </source>
</reference>
<sequence length="179" mass="20453">MDDAVIYVDVSVGDGKVGQIAVRRTDSAFELAETFCRAFDLDRSYIRRLALLVQDRLQEYLASEAQRRQDERERVLRGMGQGLAMPSEARTRAEIGQSTKAEEFRFHAPSVRPVLFKLRVEIAPGRAGLIAVRENDDPQVLARNFCKTFGLKASSRVTIVFQIQEHLTHYRLERLERMA</sequence>
<organism evidence="1 2">
    <name type="scientific">Kipferlia bialata</name>
    <dbReference type="NCBI Taxonomy" id="797122"/>
    <lineage>
        <taxon>Eukaryota</taxon>
        <taxon>Metamonada</taxon>
        <taxon>Carpediemonas-like organisms</taxon>
        <taxon>Kipferlia</taxon>
    </lineage>
</organism>